<protein>
    <recommendedName>
        <fullName evidence="6">Peptidase A1 domain-containing protein</fullName>
    </recommendedName>
</protein>
<dbReference type="Pfam" id="PF14541">
    <property type="entry name" value="TAXi_C"/>
    <property type="match status" value="1"/>
</dbReference>
<dbReference type="eggNOG" id="KOG1339">
    <property type="taxonomic scope" value="Eukaryota"/>
</dbReference>
<dbReference type="PANTHER" id="PTHR47967:SF123">
    <property type="entry name" value="ASPARTIC PROTEINASE NEPENTHESIN-1-LIKE"/>
    <property type="match status" value="1"/>
</dbReference>
<keyword evidence="5" id="KW-0325">Glycoprotein</keyword>
<dbReference type="PROSITE" id="PS51767">
    <property type="entry name" value="PEPTIDASE_A1"/>
    <property type="match status" value="1"/>
</dbReference>
<comment type="similarity">
    <text evidence="1">Belongs to the peptidase A1 family.</text>
</comment>
<keyword evidence="2" id="KW-0645">Protease</keyword>
<feature type="domain" description="Peptidase A1" evidence="6">
    <location>
        <begin position="62"/>
        <end position="404"/>
    </location>
</feature>
<evidence type="ECO:0000256" key="5">
    <source>
        <dbReference type="ARBA" id="ARBA00023180"/>
    </source>
</evidence>
<dbReference type="InterPro" id="IPR051708">
    <property type="entry name" value="Plant_Aspart_Prot_A1"/>
</dbReference>
<dbReference type="InterPro" id="IPR033121">
    <property type="entry name" value="PEPTIDASE_A1"/>
</dbReference>
<keyword evidence="3" id="KW-0064">Aspartyl protease</keyword>
<evidence type="ECO:0000313" key="7">
    <source>
        <dbReference type="EMBL" id="EYU45063.1"/>
    </source>
</evidence>
<keyword evidence="4" id="KW-0378">Hydrolase</keyword>
<evidence type="ECO:0000256" key="2">
    <source>
        <dbReference type="ARBA" id="ARBA00022670"/>
    </source>
</evidence>
<gene>
    <name evidence="7" type="ORF">MIMGU_mgv1a024767mg</name>
</gene>
<dbReference type="GO" id="GO:0006508">
    <property type="term" value="P:proteolysis"/>
    <property type="evidence" value="ECO:0007669"/>
    <property type="project" value="UniProtKB-KW"/>
</dbReference>
<dbReference type="AlphaFoldDB" id="A0A022RZF5"/>
<dbReference type="GO" id="GO:0005576">
    <property type="term" value="C:extracellular region"/>
    <property type="evidence" value="ECO:0000318"/>
    <property type="project" value="GO_Central"/>
</dbReference>
<dbReference type="InterPro" id="IPR032799">
    <property type="entry name" value="TAXi_C"/>
</dbReference>
<dbReference type="STRING" id="4155.A0A022RZF5"/>
<dbReference type="InterPro" id="IPR021109">
    <property type="entry name" value="Peptidase_aspartic_dom_sf"/>
</dbReference>
<dbReference type="InterPro" id="IPR032861">
    <property type="entry name" value="TAXi_N"/>
</dbReference>
<dbReference type="Pfam" id="PF14543">
    <property type="entry name" value="TAXi_N"/>
    <property type="match status" value="1"/>
</dbReference>
<evidence type="ECO:0000256" key="3">
    <source>
        <dbReference type="ARBA" id="ARBA00022750"/>
    </source>
</evidence>
<organism evidence="7 8">
    <name type="scientific">Erythranthe guttata</name>
    <name type="common">Yellow monkey flower</name>
    <name type="synonym">Mimulus guttatus</name>
    <dbReference type="NCBI Taxonomy" id="4155"/>
    <lineage>
        <taxon>Eukaryota</taxon>
        <taxon>Viridiplantae</taxon>
        <taxon>Streptophyta</taxon>
        <taxon>Embryophyta</taxon>
        <taxon>Tracheophyta</taxon>
        <taxon>Spermatophyta</taxon>
        <taxon>Magnoliopsida</taxon>
        <taxon>eudicotyledons</taxon>
        <taxon>Gunneridae</taxon>
        <taxon>Pentapetalae</taxon>
        <taxon>asterids</taxon>
        <taxon>lamiids</taxon>
        <taxon>Lamiales</taxon>
        <taxon>Phrymaceae</taxon>
        <taxon>Erythranthe</taxon>
    </lineage>
</organism>
<evidence type="ECO:0000256" key="1">
    <source>
        <dbReference type="ARBA" id="ARBA00007447"/>
    </source>
</evidence>
<feature type="non-terminal residue" evidence="7">
    <location>
        <position position="1"/>
    </location>
</feature>
<accession>A0A022RZF5</accession>
<dbReference type="EMBL" id="KI630204">
    <property type="protein sequence ID" value="EYU45063.1"/>
    <property type="molecule type" value="Genomic_DNA"/>
</dbReference>
<dbReference type="GO" id="GO:0004190">
    <property type="term" value="F:aspartic-type endopeptidase activity"/>
    <property type="evidence" value="ECO:0000318"/>
    <property type="project" value="GO_Central"/>
</dbReference>
<dbReference type="PANTHER" id="PTHR47967">
    <property type="entry name" value="OS07G0603500 PROTEIN-RELATED"/>
    <property type="match status" value="1"/>
</dbReference>
<dbReference type="Gene3D" id="2.40.70.10">
    <property type="entry name" value="Acid Proteases"/>
    <property type="match status" value="2"/>
</dbReference>
<sequence>GLRLKLTHRDSPNSPLYEPNLSDFERFNKNVEISQNRASYFHQTRLQNSSLRAPIKPHDYTYTVDIGLGTPVVTRTLIFDTGSHLTWTQCRPCIRCFKQEQPPFNMRNSSSFGVISRKNKLSKGFTCSATRCFYIVRYYSGQFSSGLVAAEDFMFETSAGDSQRVAGMVFGCGIINGADFGKKNAISGVFGMGKEPVSFARQLGARIKNRFSYCLTKTDSKNNTKASYLRFGDEAVIKNGTNAQTMRFLHTTKNNLYLLNLIDISIGSQRLGLKQGTFKEGCVIDSGSSVSLLNENAFIKVEKYLVAYFWSFKNLRKLVGKEVPKGFVCYANSRKDFFGKLPDMTYHFEGADFHVPWENVFVTIENDAFCLAAMRSKNTTILGAYQQRNVRVVYDLKDDKLSFAPEDCSRDAV</sequence>
<name>A0A022RZF5_ERYGU</name>
<keyword evidence="8" id="KW-1185">Reference proteome</keyword>
<dbReference type="CDD" id="cd05476">
    <property type="entry name" value="pepsin_A_like_plant"/>
    <property type="match status" value="1"/>
</dbReference>
<evidence type="ECO:0000256" key="4">
    <source>
        <dbReference type="ARBA" id="ARBA00022801"/>
    </source>
</evidence>
<reference evidence="7 8" key="1">
    <citation type="journal article" date="2013" name="Proc. Natl. Acad. Sci. U.S.A.">
        <title>Fine-scale variation in meiotic recombination in Mimulus inferred from population shotgun sequencing.</title>
        <authorList>
            <person name="Hellsten U."/>
            <person name="Wright K.M."/>
            <person name="Jenkins J."/>
            <person name="Shu S."/>
            <person name="Yuan Y."/>
            <person name="Wessler S.R."/>
            <person name="Schmutz J."/>
            <person name="Willis J.H."/>
            <person name="Rokhsar D.S."/>
        </authorList>
    </citation>
    <scope>NUCLEOTIDE SEQUENCE [LARGE SCALE GENOMIC DNA]</scope>
    <source>
        <strain evidence="8">cv. DUN x IM62</strain>
    </source>
</reference>
<dbReference type="Proteomes" id="UP000030748">
    <property type="component" value="Unassembled WGS sequence"/>
</dbReference>
<evidence type="ECO:0000313" key="8">
    <source>
        <dbReference type="Proteomes" id="UP000030748"/>
    </source>
</evidence>
<dbReference type="InterPro" id="IPR034161">
    <property type="entry name" value="Pepsin-like_plant"/>
</dbReference>
<evidence type="ECO:0000259" key="6">
    <source>
        <dbReference type="PROSITE" id="PS51767"/>
    </source>
</evidence>
<dbReference type="SUPFAM" id="SSF50630">
    <property type="entry name" value="Acid proteases"/>
    <property type="match status" value="1"/>
</dbReference>
<proteinExistence type="inferred from homology"/>